<protein>
    <submittedName>
        <fullName evidence="1">Uncharacterized protein</fullName>
    </submittedName>
</protein>
<dbReference type="Proteomes" id="UP001567538">
    <property type="component" value="Unassembled WGS sequence"/>
</dbReference>
<name>A0ABD1H5B6_SALDI</name>
<dbReference type="EMBL" id="JBEAFC010000007">
    <property type="protein sequence ID" value="KAL1551614.1"/>
    <property type="molecule type" value="Genomic_DNA"/>
</dbReference>
<reference evidence="1 2" key="1">
    <citation type="submission" date="2024-06" db="EMBL/GenBank/DDBJ databases">
        <title>A chromosome level genome sequence of Diviner's sage (Salvia divinorum).</title>
        <authorList>
            <person name="Ford S.A."/>
            <person name="Ro D.-K."/>
            <person name="Ness R.W."/>
            <person name="Phillips M.A."/>
        </authorList>
    </citation>
    <scope>NUCLEOTIDE SEQUENCE [LARGE SCALE GENOMIC DNA]</scope>
    <source>
        <strain evidence="1">SAF-2024a</strain>
        <tissue evidence="1">Leaf</tissue>
    </source>
</reference>
<dbReference type="AlphaFoldDB" id="A0ABD1H5B6"/>
<comment type="caution">
    <text evidence="1">The sequence shown here is derived from an EMBL/GenBank/DDBJ whole genome shotgun (WGS) entry which is preliminary data.</text>
</comment>
<organism evidence="1 2">
    <name type="scientific">Salvia divinorum</name>
    <name type="common">Maria pastora</name>
    <name type="synonym">Diviner's sage</name>
    <dbReference type="NCBI Taxonomy" id="28513"/>
    <lineage>
        <taxon>Eukaryota</taxon>
        <taxon>Viridiplantae</taxon>
        <taxon>Streptophyta</taxon>
        <taxon>Embryophyta</taxon>
        <taxon>Tracheophyta</taxon>
        <taxon>Spermatophyta</taxon>
        <taxon>Magnoliopsida</taxon>
        <taxon>eudicotyledons</taxon>
        <taxon>Gunneridae</taxon>
        <taxon>Pentapetalae</taxon>
        <taxon>asterids</taxon>
        <taxon>lamiids</taxon>
        <taxon>Lamiales</taxon>
        <taxon>Lamiaceae</taxon>
        <taxon>Nepetoideae</taxon>
        <taxon>Mentheae</taxon>
        <taxon>Salviinae</taxon>
        <taxon>Salvia</taxon>
        <taxon>Salvia subgen. Calosphace</taxon>
    </lineage>
</organism>
<evidence type="ECO:0000313" key="1">
    <source>
        <dbReference type="EMBL" id="KAL1551614.1"/>
    </source>
</evidence>
<accession>A0ABD1H5B6</accession>
<evidence type="ECO:0000313" key="2">
    <source>
        <dbReference type="Proteomes" id="UP001567538"/>
    </source>
</evidence>
<proteinExistence type="predicted"/>
<gene>
    <name evidence="1" type="ORF">AAHA92_19435</name>
</gene>
<keyword evidence="2" id="KW-1185">Reference proteome</keyword>
<sequence length="116" mass="12331">MATATTSVLAATLPRNIVIKSKAYSDRGNAYFKADGGSVLVGEDDVFSTLVKIEVERSTTNDKYVNYDSVISTGTGSGVETATPLLLNPTSLKRTPQSPLVPCSRRLRLMATACST</sequence>